<dbReference type="EMBL" id="JH711573">
    <property type="protein sequence ID" value="EIW87285.1"/>
    <property type="molecule type" value="Genomic_DNA"/>
</dbReference>
<dbReference type="KEGG" id="cput:CONPUDRAFT_161859"/>
<dbReference type="GO" id="GO:0008270">
    <property type="term" value="F:zinc ion binding"/>
    <property type="evidence" value="ECO:0007669"/>
    <property type="project" value="UniProtKB-KW"/>
</dbReference>
<dbReference type="OMA" id="MEDRRRW"/>
<dbReference type="GeneID" id="19204605"/>
<dbReference type="RefSeq" id="XP_007763824.1">
    <property type="nucleotide sequence ID" value="XM_007765634.1"/>
</dbReference>
<dbReference type="OrthoDB" id="5231159at2759"/>
<evidence type="ECO:0000256" key="3">
    <source>
        <dbReference type="ARBA" id="ARBA00022833"/>
    </source>
</evidence>
<comment type="caution">
    <text evidence="7">The sequence shown here is derived from an EMBL/GenBank/DDBJ whole genome shotgun (WGS) entry which is preliminary data.</text>
</comment>
<evidence type="ECO:0000256" key="1">
    <source>
        <dbReference type="ARBA" id="ARBA00022723"/>
    </source>
</evidence>
<evidence type="ECO:0000256" key="5">
    <source>
        <dbReference type="SAM" id="MobiDB-lite"/>
    </source>
</evidence>
<evidence type="ECO:0000259" key="6">
    <source>
        <dbReference type="PROSITE" id="PS50865"/>
    </source>
</evidence>
<keyword evidence="1" id="KW-0479">Metal-binding</keyword>
<evidence type="ECO:0000313" key="8">
    <source>
        <dbReference type="Proteomes" id="UP000053558"/>
    </source>
</evidence>
<reference evidence="8" key="1">
    <citation type="journal article" date="2012" name="Science">
        <title>The Paleozoic origin of enzymatic lignin decomposition reconstructed from 31 fungal genomes.</title>
        <authorList>
            <person name="Floudas D."/>
            <person name="Binder M."/>
            <person name="Riley R."/>
            <person name="Barry K."/>
            <person name="Blanchette R.A."/>
            <person name="Henrissat B."/>
            <person name="Martinez A.T."/>
            <person name="Otillar R."/>
            <person name="Spatafora J.W."/>
            <person name="Yadav J.S."/>
            <person name="Aerts A."/>
            <person name="Benoit I."/>
            <person name="Boyd A."/>
            <person name="Carlson A."/>
            <person name="Copeland A."/>
            <person name="Coutinho P.M."/>
            <person name="de Vries R.P."/>
            <person name="Ferreira P."/>
            <person name="Findley K."/>
            <person name="Foster B."/>
            <person name="Gaskell J."/>
            <person name="Glotzer D."/>
            <person name="Gorecki P."/>
            <person name="Heitman J."/>
            <person name="Hesse C."/>
            <person name="Hori C."/>
            <person name="Igarashi K."/>
            <person name="Jurgens J.A."/>
            <person name="Kallen N."/>
            <person name="Kersten P."/>
            <person name="Kohler A."/>
            <person name="Kuees U."/>
            <person name="Kumar T.K.A."/>
            <person name="Kuo A."/>
            <person name="LaButti K."/>
            <person name="Larrondo L.F."/>
            <person name="Lindquist E."/>
            <person name="Ling A."/>
            <person name="Lombard V."/>
            <person name="Lucas S."/>
            <person name="Lundell T."/>
            <person name="Martin R."/>
            <person name="McLaughlin D.J."/>
            <person name="Morgenstern I."/>
            <person name="Morin E."/>
            <person name="Murat C."/>
            <person name="Nagy L.G."/>
            <person name="Nolan M."/>
            <person name="Ohm R.A."/>
            <person name="Patyshakuliyeva A."/>
            <person name="Rokas A."/>
            <person name="Ruiz-Duenas F.J."/>
            <person name="Sabat G."/>
            <person name="Salamov A."/>
            <person name="Samejima M."/>
            <person name="Schmutz J."/>
            <person name="Slot J.C."/>
            <person name="St John F."/>
            <person name="Stenlid J."/>
            <person name="Sun H."/>
            <person name="Sun S."/>
            <person name="Syed K."/>
            <person name="Tsang A."/>
            <person name="Wiebenga A."/>
            <person name="Young D."/>
            <person name="Pisabarro A."/>
            <person name="Eastwood D.C."/>
            <person name="Martin F."/>
            <person name="Cullen D."/>
            <person name="Grigoriev I.V."/>
            <person name="Hibbett D.S."/>
        </authorList>
    </citation>
    <scope>NUCLEOTIDE SEQUENCE [LARGE SCALE GENOMIC DNA]</scope>
    <source>
        <strain evidence="8">RWD-64-598 SS2</strain>
    </source>
</reference>
<organism evidence="7 8">
    <name type="scientific">Coniophora puteana (strain RWD-64-598)</name>
    <name type="common">Brown rot fungus</name>
    <dbReference type="NCBI Taxonomy" id="741705"/>
    <lineage>
        <taxon>Eukaryota</taxon>
        <taxon>Fungi</taxon>
        <taxon>Dikarya</taxon>
        <taxon>Basidiomycota</taxon>
        <taxon>Agaricomycotina</taxon>
        <taxon>Agaricomycetes</taxon>
        <taxon>Agaricomycetidae</taxon>
        <taxon>Boletales</taxon>
        <taxon>Coniophorineae</taxon>
        <taxon>Coniophoraceae</taxon>
        <taxon>Coniophora</taxon>
    </lineage>
</organism>
<protein>
    <recommendedName>
        <fullName evidence="6">MYND-type domain-containing protein</fullName>
    </recommendedName>
</protein>
<evidence type="ECO:0000256" key="2">
    <source>
        <dbReference type="ARBA" id="ARBA00022771"/>
    </source>
</evidence>
<dbReference type="Gene3D" id="6.10.140.2220">
    <property type="match status" value="1"/>
</dbReference>
<sequence>MILTPDTVIISRGGPDIAELKADPKNAYRLDNDQSAWVDQLHGFPVVDVRVDRAKWVRDWDEGVKKISLKSASDAFSGTVMMLNGSLFRRRIEASDREMLRAIEMATKDNHRTYPNNVRELFGNPMLARYSLRDWFMLVDMEERTRILSSSIEETCWNSMLGQDARMICPEIISTVMLKRRGMELFAFFDRYLQMALSEDETEQESLIQTEWWSSALQLEGIPQPLHENVTHTYKLYTCFRRDFLDMFVLRTAKAICKAWGDDMFKGLTTAPRLMWNASHRGLRSIVAARKDAKSRETLSCENCERSPVEIGANVRFLVCATCKRNLNFACWYCSRQCQRSDWRKHKVFCGKEKVSKSRQQGRPEYTRSLQLLLQLELQSEDDDVDYFIFNRAAESLSGSLPFKAAFLTDEDKQTLFREKRVLAAMDADRTGLDVVAKCIIDALEDDKASSGITREHVIQQLSEEYGVDVGSRLEALQAQLTADGDENLYSGMCVYSVAYHEDLVQWAMKWEKMIKQEYNGLEGGRSDEEGESTDEEESMEE</sequence>
<dbReference type="PROSITE" id="PS50865">
    <property type="entry name" value="ZF_MYND_2"/>
    <property type="match status" value="1"/>
</dbReference>
<dbReference type="AlphaFoldDB" id="A0A5M3N8W7"/>
<feature type="region of interest" description="Disordered" evidence="5">
    <location>
        <begin position="520"/>
        <end position="542"/>
    </location>
</feature>
<keyword evidence="2 4" id="KW-0863">Zinc-finger</keyword>
<keyword evidence="3" id="KW-0862">Zinc</keyword>
<evidence type="ECO:0000256" key="4">
    <source>
        <dbReference type="PROSITE-ProRule" id="PRU00134"/>
    </source>
</evidence>
<feature type="domain" description="MYND-type" evidence="6">
    <location>
        <begin position="301"/>
        <end position="350"/>
    </location>
</feature>
<dbReference type="InterPro" id="IPR002893">
    <property type="entry name" value="Znf_MYND"/>
</dbReference>
<evidence type="ECO:0000313" key="7">
    <source>
        <dbReference type="EMBL" id="EIW87285.1"/>
    </source>
</evidence>
<dbReference type="Proteomes" id="UP000053558">
    <property type="component" value="Unassembled WGS sequence"/>
</dbReference>
<gene>
    <name evidence="7" type="ORF">CONPUDRAFT_161859</name>
</gene>
<dbReference type="SUPFAM" id="SSF144232">
    <property type="entry name" value="HIT/MYND zinc finger-like"/>
    <property type="match status" value="1"/>
</dbReference>
<proteinExistence type="predicted"/>
<name>A0A5M3N8W7_CONPW</name>
<accession>A0A5M3N8W7</accession>
<feature type="compositionally biased region" description="Acidic residues" evidence="5">
    <location>
        <begin position="529"/>
        <end position="542"/>
    </location>
</feature>
<keyword evidence="8" id="KW-1185">Reference proteome</keyword>
<dbReference type="Pfam" id="PF01753">
    <property type="entry name" value="zf-MYND"/>
    <property type="match status" value="1"/>
</dbReference>